<organism evidence="4 5">
    <name type="scientific">Spongiibacter nanhainus</name>
    <dbReference type="NCBI Taxonomy" id="2794344"/>
    <lineage>
        <taxon>Bacteria</taxon>
        <taxon>Pseudomonadati</taxon>
        <taxon>Pseudomonadota</taxon>
        <taxon>Gammaproteobacteria</taxon>
        <taxon>Cellvibrionales</taxon>
        <taxon>Spongiibacteraceae</taxon>
        <taxon>Spongiibacter</taxon>
    </lineage>
</organism>
<reference evidence="4 5" key="1">
    <citation type="submission" date="2020-12" db="EMBL/GenBank/DDBJ databases">
        <authorList>
            <person name="Shan Y."/>
        </authorList>
    </citation>
    <scope>NUCLEOTIDE SEQUENCE [LARGE SCALE GENOMIC DNA]</scope>
    <source>
        <strain evidence="5">csc3.9</strain>
    </source>
</reference>
<dbReference type="Gene3D" id="3.40.50.1820">
    <property type="entry name" value="alpha/beta hydrolase"/>
    <property type="match status" value="1"/>
</dbReference>
<evidence type="ECO:0000259" key="3">
    <source>
        <dbReference type="Pfam" id="PF07859"/>
    </source>
</evidence>
<dbReference type="InterPro" id="IPR029058">
    <property type="entry name" value="AB_hydrolase_fold"/>
</dbReference>
<dbReference type="InterPro" id="IPR050300">
    <property type="entry name" value="GDXG_lipolytic_enzyme"/>
</dbReference>
<feature type="domain" description="Alpha/beta hydrolase fold-3" evidence="3">
    <location>
        <begin position="91"/>
        <end position="295"/>
    </location>
</feature>
<dbReference type="InterPro" id="IPR013094">
    <property type="entry name" value="AB_hydrolase_3"/>
</dbReference>
<accession>A0A7T4R3B0</accession>
<dbReference type="AlphaFoldDB" id="A0A7T4R3B0"/>
<keyword evidence="2 4" id="KW-0378">Hydrolase</keyword>
<dbReference type="PANTHER" id="PTHR48081:SF30">
    <property type="entry name" value="ACETYL-HYDROLASE LIPR-RELATED"/>
    <property type="match status" value="1"/>
</dbReference>
<evidence type="ECO:0000256" key="1">
    <source>
        <dbReference type="ARBA" id="ARBA00010515"/>
    </source>
</evidence>
<comment type="similarity">
    <text evidence="1">Belongs to the 'GDXG' lipolytic enzyme family.</text>
</comment>
<keyword evidence="5" id="KW-1185">Reference proteome</keyword>
<evidence type="ECO:0000313" key="4">
    <source>
        <dbReference type="EMBL" id="QQD19474.1"/>
    </source>
</evidence>
<dbReference type="SUPFAM" id="SSF53474">
    <property type="entry name" value="alpha/beta-Hydrolases"/>
    <property type="match status" value="1"/>
</dbReference>
<dbReference type="Pfam" id="PF07859">
    <property type="entry name" value="Abhydrolase_3"/>
    <property type="match status" value="1"/>
</dbReference>
<sequence length="337" mass="37104">MPSSPSPELSIKYKHLQLSLRSRITLFFMRVVGKPLLSRMMRGSIRKISNFQVLTASMEAPKHGINIDYQILGRSPGHTLGDISRTDQPIILWLHGGAFIMPAAPNAHLDTAARLCKKLGIPAFVPDYRLAPMHRFPAALDDCEEAYMELLSRGFAPERIALIGDSAGGNLLFGLLQRLRKRGVEAPACGIPVSPVTELSRIHGLPSRGRLRKGDVLLPISAFSSLGEAYIGEHDASDPEMSPLYMDCQGLPPLQFFVSDNEVLMDDGLYMARRCHEASVDTECHLWPSLPHAFPLFYNMFPEVADAHDEMADFISRHIATKTEAASDTEADAASVA</sequence>
<dbReference type="RefSeq" id="WP_198570958.1">
    <property type="nucleotide sequence ID" value="NZ_CP066167.1"/>
</dbReference>
<evidence type="ECO:0000313" key="5">
    <source>
        <dbReference type="Proteomes" id="UP000596063"/>
    </source>
</evidence>
<name>A0A7T4R3B0_9GAMM</name>
<dbReference type="KEGG" id="snan:I6N98_06390"/>
<evidence type="ECO:0000256" key="2">
    <source>
        <dbReference type="ARBA" id="ARBA00022801"/>
    </source>
</evidence>
<gene>
    <name evidence="4" type="ORF">I6N98_06390</name>
</gene>
<dbReference type="EMBL" id="CP066167">
    <property type="protein sequence ID" value="QQD19474.1"/>
    <property type="molecule type" value="Genomic_DNA"/>
</dbReference>
<protein>
    <submittedName>
        <fullName evidence="4">Alpha/beta hydrolase</fullName>
    </submittedName>
</protein>
<dbReference type="Proteomes" id="UP000596063">
    <property type="component" value="Chromosome"/>
</dbReference>
<proteinExistence type="inferred from homology"/>
<dbReference type="GO" id="GO:0004806">
    <property type="term" value="F:triacylglycerol lipase activity"/>
    <property type="evidence" value="ECO:0007669"/>
    <property type="project" value="TreeGrafter"/>
</dbReference>
<dbReference type="PANTHER" id="PTHR48081">
    <property type="entry name" value="AB HYDROLASE SUPERFAMILY PROTEIN C4A8.06C"/>
    <property type="match status" value="1"/>
</dbReference>